<evidence type="ECO:0000256" key="1">
    <source>
        <dbReference type="ARBA" id="ARBA00004613"/>
    </source>
</evidence>
<keyword evidence="4" id="KW-0479">Metal-binding</keyword>
<comment type="subcellular location">
    <subcellularLocation>
        <location evidence="1">Secreted</location>
    </subcellularLocation>
</comment>
<keyword evidence="6" id="KW-0560">Oxidoreductase</keyword>
<proteinExistence type="predicted"/>
<comment type="caution">
    <text evidence="6">The sequence shown here is derived from an EMBL/GenBank/DDBJ whole genome shotgun (WGS) entry which is preliminary data.</text>
</comment>
<dbReference type="GO" id="GO:0005576">
    <property type="term" value="C:extracellular region"/>
    <property type="evidence" value="ECO:0007669"/>
    <property type="project" value="UniProtKB-SubCell"/>
</dbReference>
<keyword evidence="4" id="KW-0349">Heme</keyword>
<evidence type="ECO:0000313" key="6">
    <source>
        <dbReference type="EMBL" id="KAF0426207.1"/>
    </source>
</evidence>
<reference evidence="6 7" key="1">
    <citation type="journal article" date="2019" name="Environ. Microbiol.">
        <title>At the nexus of three kingdoms: the genome of the mycorrhizal fungus Gigaspora margarita provides insights into plant, endobacterial and fungal interactions.</title>
        <authorList>
            <person name="Venice F."/>
            <person name="Ghignone S."/>
            <person name="Salvioli di Fossalunga A."/>
            <person name="Amselem J."/>
            <person name="Novero M."/>
            <person name="Xianan X."/>
            <person name="Sedzielewska Toro K."/>
            <person name="Morin E."/>
            <person name="Lipzen A."/>
            <person name="Grigoriev I.V."/>
            <person name="Henrissat B."/>
            <person name="Martin F.M."/>
            <person name="Bonfante P."/>
        </authorList>
    </citation>
    <scope>NUCLEOTIDE SEQUENCE [LARGE SCALE GENOMIC DNA]</scope>
    <source>
        <strain evidence="6 7">BEG34</strain>
    </source>
</reference>
<dbReference type="InterPro" id="IPR037120">
    <property type="entry name" value="Haem_peroxidase_sf_animal"/>
</dbReference>
<sequence length="654" mass="72811">MNLIDNLIFLSLYLICLFIFTNQPLIVHAATYVTDDTTLPAEQTERQCNGTDLDIRNYDGSCNNLNHSNWGTPNRIFSRGNFPAVYKDGVTGEPVLKIDARMISNMLSDSGQEPVFSGSPMTDDILSTTRKSMFEVFFGQFINHDLENAANQNSPKYMIGDITHDKVYSNASLFNPTKSPNMIISLSWGRVTNSVLNPVSFGNAFLDLSTIYGTDNATAYKLRTLKDGKLITEDFIGNGGAYNTKLTNVSVKNIAPSSVKVNLPPSLLPPSIKVEDALVSGDLRCSENIQLCIIHTLWIREHNYWAENITKAKPGLKDEEIFQNARKIVIGEYQRIIFEEYIPAVLGFQMPPYSGYNESELPDTSTHFAGVAFRYGHSNVRPYNLIDGCTGEPIEPHPDLKYPDSHPNRLYFMGKSVRVPTPFQNLNFTDGQLDYTPVRILTLASGSSGNGYDNMIVSMLRESAAEFGLIYSNTLRNMPGCNDMAAMDIARGRLLGLSDYDTYRAVYHPAGSVYSNSSCNRTSEQDSEDCFNVITNNRTLAKTLQQIYGKVNKVDAIVGMFAESKGATTPLPPTITAIIREEYLRKRSSDRFWYEGSKYTSDEIALIKNTTMRDIIMRNTGIQDVQTNPFKSPGSSDSLANIKDCNSNAISTES</sequence>
<evidence type="ECO:0000313" key="7">
    <source>
        <dbReference type="Proteomes" id="UP000439903"/>
    </source>
</evidence>
<dbReference type="GO" id="GO:0020037">
    <property type="term" value="F:heme binding"/>
    <property type="evidence" value="ECO:0007669"/>
    <property type="project" value="InterPro"/>
</dbReference>
<gene>
    <name evidence="6" type="ORF">F8M41_006264</name>
</gene>
<dbReference type="Proteomes" id="UP000439903">
    <property type="component" value="Unassembled WGS sequence"/>
</dbReference>
<accession>A0A8H3X6R2</accession>
<dbReference type="GO" id="GO:0006979">
    <property type="term" value="P:response to oxidative stress"/>
    <property type="evidence" value="ECO:0007669"/>
    <property type="project" value="InterPro"/>
</dbReference>
<dbReference type="PANTHER" id="PTHR11475:SF4">
    <property type="entry name" value="CHORION PEROXIDASE"/>
    <property type="match status" value="1"/>
</dbReference>
<evidence type="ECO:0000256" key="2">
    <source>
        <dbReference type="ARBA" id="ARBA00022525"/>
    </source>
</evidence>
<dbReference type="PRINTS" id="PR00457">
    <property type="entry name" value="ANPEROXIDASE"/>
</dbReference>
<protein>
    <submittedName>
        <fullName evidence="6">Heme peroxidase</fullName>
    </submittedName>
</protein>
<dbReference type="SUPFAM" id="SSF48113">
    <property type="entry name" value="Heme-dependent peroxidases"/>
    <property type="match status" value="1"/>
</dbReference>
<dbReference type="AlphaFoldDB" id="A0A8H3X6R2"/>
<name>A0A8H3X6R2_GIGMA</name>
<dbReference type="InterPro" id="IPR010255">
    <property type="entry name" value="Haem_peroxidase_sf"/>
</dbReference>
<dbReference type="GO" id="GO:0004601">
    <property type="term" value="F:peroxidase activity"/>
    <property type="evidence" value="ECO:0007669"/>
    <property type="project" value="UniProtKB-KW"/>
</dbReference>
<dbReference type="PROSITE" id="PS50292">
    <property type="entry name" value="PEROXIDASE_3"/>
    <property type="match status" value="1"/>
</dbReference>
<dbReference type="GO" id="GO:0046872">
    <property type="term" value="F:metal ion binding"/>
    <property type="evidence" value="ECO:0007669"/>
    <property type="project" value="UniProtKB-KW"/>
</dbReference>
<keyword evidence="5" id="KW-0732">Signal</keyword>
<dbReference type="InterPro" id="IPR019791">
    <property type="entry name" value="Haem_peroxidase_animal"/>
</dbReference>
<evidence type="ECO:0000256" key="5">
    <source>
        <dbReference type="SAM" id="SignalP"/>
    </source>
</evidence>
<dbReference type="EMBL" id="WTPW01001611">
    <property type="protein sequence ID" value="KAF0426207.1"/>
    <property type="molecule type" value="Genomic_DNA"/>
</dbReference>
<organism evidence="6 7">
    <name type="scientific">Gigaspora margarita</name>
    <dbReference type="NCBI Taxonomy" id="4874"/>
    <lineage>
        <taxon>Eukaryota</taxon>
        <taxon>Fungi</taxon>
        <taxon>Fungi incertae sedis</taxon>
        <taxon>Mucoromycota</taxon>
        <taxon>Glomeromycotina</taxon>
        <taxon>Glomeromycetes</taxon>
        <taxon>Diversisporales</taxon>
        <taxon>Gigasporaceae</taxon>
        <taxon>Gigaspora</taxon>
    </lineage>
</organism>
<keyword evidence="4" id="KW-0408">Iron</keyword>
<keyword evidence="2" id="KW-0964">Secreted</keyword>
<evidence type="ECO:0000256" key="3">
    <source>
        <dbReference type="ARBA" id="ARBA00023180"/>
    </source>
</evidence>
<feature type="binding site" description="axial binding residue" evidence="4">
    <location>
        <position position="377"/>
    </location>
    <ligand>
        <name>heme b</name>
        <dbReference type="ChEBI" id="CHEBI:60344"/>
    </ligand>
    <ligandPart>
        <name>Fe</name>
        <dbReference type="ChEBI" id="CHEBI:18248"/>
    </ligandPart>
</feature>
<dbReference type="Pfam" id="PF03098">
    <property type="entry name" value="An_peroxidase"/>
    <property type="match status" value="1"/>
</dbReference>
<evidence type="ECO:0000256" key="4">
    <source>
        <dbReference type="PIRSR" id="PIRSR619791-2"/>
    </source>
</evidence>
<feature type="chain" id="PRO_5034730021" evidence="5">
    <location>
        <begin position="30"/>
        <end position="654"/>
    </location>
</feature>
<keyword evidence="6" id="KW-0575">Peroxidase</keyword>
<feature type="signal peptide" evidence="5">
    <location>
        <begin position="1"/>
        <end position="29"/>
    </location>
</feature>
<dbReference type="OrthoDB" id="823504at2759"/>
<dbReference type="Gene3D" id="1.10.640.10">
    <property type="entry name" value="Haem peroxidase domain superfamily, animal type"/>
    <property type="match status" value="1"/>
</dbReference>
<keyword evidence="7" id="KW-1185">Reference proteome</keyword>
<keyword evidence="3" id="KW-0325">Glycoprotein</keyword>
<dbReference type="PANTHER" id="PTHR11475">
    <property type="entry name" value="OXIDASE/PEROXIDASE"/>
    <property type="match status" value="1"/>
</dbReference>